<proteinExistence type="predicted"/>
<name>A0A0F8X844_9ZZZZ</name>
<evidence type="ECO:0000313" key="1">
    <source>
        <dbReference type="EMBL" id="KKK57130.1"/>
    </source>
</evidence>
<sequence>MSEGLKHVNRAVQILVGRNAMLNERLYEAAR</sequence>
<reference evidence="1" key="1">
    <citation type="journal article" date="2015" name="Nature">
        <title>Complex archaea that bridge the gap between prokaryotes and eukaryotes.</title>
        <authorList>
            <person name="Spang A."/>
            <person name="Saw J.H."/>
            <person name="Jorgensen S.L."/>
            <person name="Zaremba-Niedzwiedzka K."/>
            <person name="Martijn J."/>
            <person name="Lind A.E."/>
            <person name="van Eijk R."/>
            <person name="Schleper C."/>
            <person name="Guy L."/>
            <person name="Ettema T.J."/>
        </authorList>
    </citation>
    <scope>NUCLEOTIDE SEQUENCE</scope>
</reference>
<gene>
    <name evidence="1" type="ORF">LCGC14_3057580</name>
</gene>
<accession>A0A0F8X844</accession>
<dbReference type="EMBL" id="LAZR01064640">
    <property type="protein sequence ID" value="KKK57130.1"/>
    <property type="molecule type" value="Genomic_DNA"/>
</dbReference>
<feature type="non-terminal residue" evidence="1">
    <location>
        <position position="31"/>
    </location>
</feature>
<comment type="caution">
    <text evidence="1">The sequence shown here is derived from an EMBL/GenBank/DDBJ whole genome shotgun (WGS) entry which is preliminary data.</text>
</comment>
<dbReference type="AlphaFoldDB" id="A0A0F8X844"/>
<organism evidence="1">
    <name type="scientific">marine sediment metagenome</name>
    <dbReference type="NCBI Taxonomy" id="412755"/>
    <lineage>
        <taxon>unclassified sequences</taxon>
        <taxon>metagenomes</taxon>
        <taxon>ecological metagenomes</taxon>
    </lineage>
</organism>
<protein>
    <submittedName>
        <fullName evidence="1">Uncharacterized protein</fullName>
    </submittedName>
</protein>